<name>A0A6A5VNI0_9PLEO</name>
<gene>
    <name evidence="1" type="ORF">BU23DRAFT_252193</name>
</gene>
<evidence type="ECO:0000313" key="2">
    <source>
        <dbReference type="Proteomes" id="UP000800036"/>
    </source>
</evidence>
<dbReference type="Proteomes" id="UP000800036">
    <property type="component" value="Unassembled WGS sequence"/>
</dbReference>
<proteinExistence type="predicted"/>
<evidence type="ECO:0000313" key="1">
    <source>
        <dbReference type="EMBL" id="KAF1978140.1"/>
    </source>
</evidence>
<reference evidence="1" key="1">
    <citation type="journal article" date="2020" name="Stud. Mycol.">
        <title>101 Dothideomycetes genomes: a test case for predicting lifestyles and emergence of pathogens.</title>
        <authorList>
            <person name="Haridas S."/>
            <person name="Albert R."/>
            <person name="Binder M."/>
            <person name="Bloem J."/>
            <person name="Labutti K."/>
            <person name="Salamov A."/>
            <person name="Andreopoulos B."/>
            <person name="Baker S."/>
            <person name="Barry K."/>
            <person name="Bills G."/>
            <person name="Bluhm B."/>
            <person name="Cannon C."/>
            <person name="Castanera R."/>
            <person name="Culley D."/>
            <person name="Daum C."/>
            <person name="Ezra D."/>
            <person name="Gonzalez J."/>
            <person name="Henrissat B."/>
            <person name="Kuo A."/>
            <person name="Liang C."/>
            <person name="Lipzen A."/>
            <person name="Lutzoni F."/>
            <person name="Magnuson J."/>
            <person name="Mondo S."/>
            <person name="Nolan M."/>
            <person name="Ohm R."/>
            <person name="Pangilinan J."/>
            <person name="Park H.-J."/>
            <person name="Ramirez L."/>
            <person name="Alfaro M."/>
            <person name="Sun H."/>
            <person name="Tritt A."/>
            <person name="Yoshinaga Y."/>
            <person name="Zwiers L.-H."/>
            <person name="Turgeon B."/>
            <person name="Goodwin S."/>
            <person name="Spatafora J."/>
            <person name="Crous P."/>
            <person name="Grigoriev I."/>
        </authorList>
    </citation>
    <scope>NUCLEOTIDE SEQUENCE</scope>
    <source>
        <strain evidence="1">CBS 107.79</strain>
    </source>
</reference>
<dbReference type="EMBL" id="ML976661">
    <property type="protein sequence ID" value="KAF1978140.1"/>
    <property type="molecule type" value="Genomic_DNA"/>
</dbReference>
<dbReference type="AlphaFoldDB" id="A0A6A5VNI0"/>
<accession>A0A6A5VNI0</accession>
<sequence>MYCISGIIGNLLRRNNWRSEQRLIERKEKKIINADKVCKLLVCKSAGNAHFITPGRGHRRILAQLTNSMGHTLHLSRTQRRTVCHTQKGFATNREAVGHLPKEWVLRRLRAYATMIIRLTASGAARLTVPHQSRFEQKNSIGYVCTRGI</sequence>
<organism evidence="1 2">
    <name type="scientific">Bimuria novae-zelandiae CBS 107.79</name>
    <dbReference type="NCBI Taxonomy" id="1447943"/>
    <lineage>
        <taxon>Eukaryota</taxon>
        <taxon>Fungi</taxon>
        <taxon>Dikarya</taxon>
        <taxon>Ascomycota</taxon>
        <taxon>Pezizomycotina</taxon>
        <taxon>Dothideomycetes</taxon>
        <taxon>Pleosporomycetidae</taxon>
        <taxon>Pleosporales</taxon>
        <taxon>Massarineae</taxon>
        <taxon>Didymosphaeriaceae</taxon>
        <taxon>Bimuria</taxon>
    </lineage>
</organism>
<keyword evidence="2" id="KW-1185">Reference proteome</keyword>
<protein>
    <submittedName>
        <fullName evidence="1">Uncharacterized protein</fullName>
    </submittedName>
</protein>